<proteinExistence type="predicted"/>
<accession>A0ABV1RHD9</accession>
<dbReference type="RefSeq" id="WP_350401886.1">
    <property type="nucleotide sequence ID" value="NZ_JBELOE010000210.1"/>
</dbReference>
<evidence type="ECO:0000313" key="2">
    <source>
        <dbReference type="Proteomes" id="UP001467690"/>
    </source>
</evidence>
<evidence type="ECO:0000313" key="1">
    <source>
        <dbReference type="EMBL" id="MER2492358.1"/>
    </source>
</evidence>
<sequence length="101" mass="11403">MNFEYVQETYGVPACLNRCVEVDGQPGIIIKDCGHHIGVNFDSDKPGVVSHCHPTWKVKYLGIGEPRKLTRSQQRYRDYLDSPYYEAGDSFAFYLGVKGAV</sequence>
<keyword evidence="2" id="KW-1185">Reference proteome</keyword>
<comment type="caution">
    <text evidence="1">The sequence shown here is derived from an EMBL/GenBank/DDBJ whole genome shotgun (WGS) entry which is preliminary data.</text>
</comment>
<organism evidence="1 2">
    <name type="scientific">Catenovulum sediminis</name>
    <dbReference type="NCBI Taxonomy" id="1740262"/>
    <lineage>
        <taxon>Bacteria</taxon>
        <taxon>Pseudomonadati</taxon>
        <taxon>Pseudomonadota</taxon>
        <taxon>Gammaproteobacteria</taxon>
        <taxon>Alteromonadales</taxon>
        <taxon>Alteromonadaceae</taxon>
        <taxon>Catenovulum</taxon>
    </lineage>
</organism>
<name>A0ABV1RHD9_9ALTE</name>
<dbReference type="EMBL" id="JBELOE010000210">
    <property type="protein sequence ID" value="MER2492358.1"/>
    <property type="molecule type" value="Genomic_DNA"/>
</dbReference>
<reference evidence="1 2" key="1">
    <citation type="submission" date="2024-06" db="EMBL/GenBank/DDBJ databases">
        <authorList>
            <person name="Chen R.Y."/>
        </authorList>
    </citation>
    <scope>NUCLEOTIDE SEQUENCE [LARGE SCALE GENOMIC DNA]</scope>
    <source>
        <strain evidence="1 2">D2</strain>
    </source>
</reference>
<gene>
    <name evidence="1" type="ORF">ABS311_10755</name>
</gene>
<protein>
    <submittedName>
        <fullName evidence="1">Uncharacterized protein</fullName>
    </submittedName>
</protein>
<dbReference type="Proteomes" id="UP001467690">
    <property type="component" value="Unassembled WGS sequence"/>
</dbReference>